<evidence type="ECO:0000259" key="1">
    <source>
        <dbReference type="Pfam" id="PF12680"/>
    </source>
</evidence>
<comment type="caution">
    <text evidence="2">The sequence shown here is derived from an EMBL/GenBank/DDBJ whole genome shotgun (WGS) entry which is preliminary data.</text>
</comment>
<dbReference type="Gene3D" id="3.10.450.50">
    <property type="match status" value="1"/>
</dbReference>
<dbReference type="Pfam" id="PF12680">
    <property type="entry name" value="SnoaL_2"/>
    <property type="match status" value="1"/>
</dbReference>
<dbReference type="InterPro" id="IPR032710">
    <property type="entry name" value="NTF2-like_dom_sf"/>
</dbReference>
<dbReference type="RefSeq" id="WP_135069299.1">
    <property type="nucleotide sequence ID" value="NZ_SPSB01000001.1"/>
</dbReference>
<dbReference type="Proteomes" id="UP000297647">
    <property type="component" value="Unassembled WGS sequence"/>
</dbReference>
<dbReference type="SUPFAM" id="SSF54427">
    <property type="entry name" value="NTF2-like"/>
    <property type="match status" value="1"/>
</dbReference>
<reference evidence="2 3" key="1">
    <citation type="submission" date="2019-03" db="EMBL/GenBank/DDBJ databases">
        <title>Algoriphagus sp. nov, a new strain isolated from root system soil of mangrove plant Kandelia.</title>
        <authorList>
            <person name="Yin Q."/>
            <person name="Wang K."/>
            <person name="Song Z."/>
        </authorList>
    </citation>
    <scope>NUCLEOTIDE SEQUENCE [LARGE SCALE GENOMIC DNA]</scope>
    <source>
        <strain evidence="2 3">XY-J91</strain>
    </source>
</reference>
<name>A0A4Y9R134_9BACT</name>
<proteinExistence type="predicted"/>
<dbReference type="InterPro" id="IPR037401">
    <property type="entry name" value="SnoaL-like"/>
</dbReference>
<organism evidence="2 3">
    <name type="scientific">Algoriphagus kandeliae</name>
    <dbReference type="NCBI Taxonomy" id="2562278"/>
    <lineage>
        <taxon>Bacteria</taxon>
        <taxon>Pseudomonadati</taxon>
        <taxon>Bacteroidota</taxon>
        <taxon>Cytophagia</taxon>
        <taxon>Cytophagales</taxon>
        <taxon>Cyclobacteriaceae</taxon>
        <taxon>Algoriphagus</taxon>
    </lineage>
</organism>
<dbReference type="EMBL" id="SPSB01000001">
    <property type="protein sequence ID" value="TFV97183.1"/>
    <property type="molecule type" value="Genomic_DNA"/>
</dbReference>
<keyword evidence="3" id="KW-1185">Reference proteome</keyword>
<evidence type="ECO:0000313" key="2">
    <source>
        <dbReference type="EMBL" id="TFV97183.1"/>
    </source>
</evidence>
<sequence length="128" mass="14790">MLNLQREALIDDYITSYNNFDVPGMLKVLHQDVVFENFSNGEKTLATQGIQDFQKQAEKAARLFEKREISPKKWIHQARYTEVHLRYHAILADDLPDGSKKKGDEINLSGRSVFEFKDGLISKIQDFS</sequence>
<feature type="domain" description="SnoaL-like" evidence="1">
    <location>
        <begin position="11"/>
        <end position="122"/>
    </location>
</feature>
<evidence type="ECO:0000313" key="3">
    <source>
        <dbReference type="Proteomes" id="UP000297647"/>
    </source>
</evidence>
<dbReference type="AlphaFoldDB" id="A0A4Y9R134"/>
<gene>
    <name evidence="2" type="ORF">E4S40_00570</name>
</gene>
<accession>A0A4Y9R134</accession>
<dbReference type="OrthoDB" id="582835at2"/>
<protein>
    <submittedName>
        <fullName evidence="2">Nuclear transport factor 2 family protein</fullName>
    </submittedName>
</protein>